<evidence type="ECO:0000313" key="1">
    <source>
        <dbReference type="EMBL" id="RZS65734.1"/>
    </source>
</evidence>
<keyword evidence="1" id="KW-0575">Peroxidase</keyword>
<dbReference type="PANTHER" id="PTHR35446:SF2">
    <property type="entry name" value="CARBOXYMUCONOLACTONE DECARBOXYLASE-LIKE DOMAIN-CONTAINING PROTEIN"/>
    <property type="match status" value="1"/>
</dbReference>
<dbReference type="GO" id="GO:0004601">
    <property type="term" value="F:peroxidase activity"/>
    <property type="evidence" value="ECO:0007669"/>
    <property type="project" value="UniProtKB-KW"/>
</dbReference>
<dbReference type="Gene3D" id="1.20.1290.10">
    <property type="entry name" value="AhpD-like"/>
    <property type="match status" value="1"/>
</dbReference>
<proteinExistence type="predicted"/>
<dbReference type="SUPFAM" id="SSF69118">
    <property type="entry name" value="AhpD-like"/>
    <property type="match status" value="1"/>
</dbReference>
<dbReference type="Proteomes" id="UP000293289">
    <property type="component" value="Unassembled WGS sequence"/>
</dbReference>
<dbReference type="EMBL" id="SGWY01000002">
    <property type="protein sequence ID" value="RZS65734.1"/>
    <property type="molecule type" value="Genomic_DNA"/>
</dbReference>
<keyword evidence="2" id="KW-1185">Reference proteome</keyword>
<name>A0A4Q7MCK1_9MICO</name>
<sequence length="195" mass="21034">MRTGGPMTIIRTVPEDEAEGEVAALYAEERESLGYVPTHSRVMAMNPAANRAFEALVGSVATPMGLRRYELVTLAAARGTGSRHCRLAHGVKALGVFDEDQLERIARDYADAGLSDAEVAMMRFAERVARDASNMSEDDGLALREAGFSDREIVDIAIAASARVYLGRMLQALAVEVDVPERLSDPLRAALVDGL</sequence>
<reference evidence="1 2" key="1">
    <citation type="submission" date="2019-02" db="EMBL/GenBank/DDBJ databases">
        <title>Genomic Encyclopedia of Type Strains, Phase IV (KMG-IV): sequencing the most valuable type-strain genomes for metagenomic binning, comparative biology and taxonomic classification.</title>
        <authorList>
            <person name="Goeker M."/>
        </authorList>
    </citation>
    <scope>NUCLEOTIDE SEQUENCE [LARGE SCALE GENOMIC DNA]</scope>
    <source>
        <strain evidence="1 2">DSM 43045</strain>
    </source>
</reference>
<accession>A0A4Q7MCK1</accession>
<protein>
    <submittedName>
        <fullName evidence="1">Putative peroxidase-related enzyme</fullName>
    </submittedName>
</protein>
<dbReference type="PANTHER" id="PTHR35446">
    <property type="entry name" value="SI:CH211-175M2.5"/>
    <property type="match status" value="1"/>
</dbReference>
<dbReference type="InterPro" id="IPR029032">
    <property type="entry name" value="AhpD-like"/>
</dbReference>
<keyword evidence="1" id="KW-0560">Oxidoreductase</keyword>
<evidence type="ECO:0000313" key="2">
    <source>
        <dbReference type="Proteomes" id="UP000293289"/>
    </source>
</evidence>
<comment type="caution">
    <text evidence="1">The sequence shown here is derived from an EMBL/GenBank/DDBJ whole genome shotgun (WGS) entry which is preliminary data.</text>
</comment>
<gene>
    <name evidence="1" type="ORF">EV187_1436</name>
</gene>
<dbReference type="AlphaFoldDB" id="A0A4Q7MCK1"/>
<organism evidence="1 2">
    <name type="scientific">Agromyces ramosus</name>
    <dbReference type="NCBI Taxonomy" id="33879"/>
    <lineage>
        <taxon>Bacteria</taxon>
        <taxon>Bacillati</taxon>
        <taxon>Actinomycetota</taxon>
        <taxon>Actinomycetes</taxon>
        <taxon>Micrococcales</taxon>
        <taxon>Microbacteriaceae</taxon>
        <taxon>Agromyces</taxon>
    </lineage>
</organism>